<evidence type="ECO:0000256" key="6">
    <source>
        <dbReference type="ARBA" id="ARBA00022617"/>
    </source>
</evidence>
<dbReference type="CDD" id="cd08922">
    <property type="entry name" value="FHb-globin"/>
    <property type="match status" value="1"/>
</dbReference>
<dbReference type="Pfam" id="PF00175">
    <property type="entry name" value="NAD_binding_1"/>
    <property type="match status" value="1"/>
</dbReference>
<dbReference type="GeneID" id="19211558"/>
<feature type="domain" description="FAD-binding FR-type" evidence="18">
    <location>
        <begin position="162"/>
        <end position="286"/>
    </location>
</feature>
<dbReference type="GO" id="GO:0019825">
    <property type="term" value="F:oxygen binding"/>
    <property type="evidence" value="ECO:0007669"/>
    <property type="project" value="InterPro"/>
</dbReference>
<evidence type="ECO:0000256" key="15">
    <source>
        <dbReference type="ARBA" id="ARBA00049433"/>
    </source>
</evidence>
<dbReference type="InterPro" id="IPR039261">
    <property type="entry name" value="FNR_nucleotide-bd"/>
</dbReference>
<dbReference type="InterPro" id="IPR009050">
    <property type="entry name" value="Globin-like_sf"/>
</dbReference>
<keyword evidence="20" id="KW-1185">Reference proteome</keyword>
<dbReference type="PANTHER" id="PTHR43396">
    <property type="entry name" value="FLAVOHEMOPROTEIN"/>
    <property type="match status" value="1"/>
</dbReference>
<dbReference type="EC" id="1.14.12.17" evidence="4"/>
<dbReference type="InterPro" id="IPR017927">
    <property type="entry name" value="FAD-bd_FR_type"/>
</dbReference>
<keyword evidence="10" id="KW-0521">NADP</keyword>
<dbReference type="InterPro" id="IPR012292">
    <property type="entry name" value="Globin/Proto"/>
</dbReference>
<dbReference type="RefSeq" id="XP_007773580.1">
    <property type="nucleotide sequence ID" value="XM_007775390.1"/>
</dbReference>
<dbReference type="KEGG" id="cput:CONPUDRAFT_93014"/>
<evidence type="ECO:0000256" key="14">
    <source>
        <dbReference type="ARBA" id="ARBA00048649"/>
    </source>
</evidence>
<dbReference type="GO" id="GO:0071500">
    <property type="term" value="P:cellular response to nitrosative stress"/>
    <property type="evidence" value="ECO:0007669"/>
    <property type="project" value="TreeGrafter"/>
</dbReference>
<evidence type="ECO:0000256" key="11">
    <source>
        <dbReference type="ARBA" id="ARBA00023002"/>
    </source>
</evidence>
<evidence type="ECO:0000256" key="10">
    <source>
        <dbReference type="ARBA" id="ARBA00022857"/>
    </source>
</evidence>
<dbReference type="InterPro" id="IPR001709">
    <property type="entry name" value="Flavoprot_Pyr_Nucl_cyt_Rdtase"/>
</dbReference>
<comment type="caution">
    <text evidence="19">The sequence shown here is derived from an EMBL/GenBank/DDBJ whole genome shotgun (WGS) entry which is preliminary data.</text>
</comment>
<dbReference type="PROSITE" id="PS51384">
    <property type="entry name" value="FAD_FR"/>
    <property type="match status" value="1"/>
</dbReference>
<evidence type="ECO:0000256" key="2">
    <source>
        <dbReference type="ARBA" id="ARBA00001974"/>
    </source>
</evidence>
<keyword evidence="9" id="KW-0274">FAD</keyword>
<comment type="cofactor">
    <cofactor evidence="1">
        <name>heme b</name>
        <dbReference type="ChEBI" id="CHEBI:60344"/>
    </cofactor>
</comment>
<dbReference type="SUPFAM" id="SSF52343">
    <property type="entry name" value="Ferredoxin reductase-like, C-terminal NADP-linked domain"/>
    <property type="match status" value="1"/>
</dbReference>
<keyword evidence="8" id="KW-0479">Metal-binding</keyword>
<dbReference type="PROSITE" id="PS01033">
    <property type="entry name" value="GLOBIN"/>
    <property type="match status" value="1"/>
</dbReference>
<evidence type="ECO:0000256" key="4">
    <source>
        <dbReference type="ARBA" id="ARBA00012229"/>
    </source>
</evidence>
<name>A0A5M3MBF6_CONPW</name>
<proteinExistence type="inferred from homology"/>
<dbReference type="OrthoDB" id="436496at2759"/>
<keyword evidence="11" id="KW-0560">Oxidoreductase</keyword>
<dbReference type="Gene3D" id="2.40.30.10">
    <property type="entry name" value="Translation factors"/>
    <property type="match status" value="1"/>
</dbReference>
<dbReference type="GO" id="GO:0071949">
    <property type="term" value="F:FAD binding"/>
    <property type="evidence" value="ECO:0007669"/>
    <property type="project" value="TreeGrafter"/>
</dbReference>
<dbReference type="AlphaFoldDB" id="A0A5M3MBF6"/>
<dbReference type="GO" id="GO:0046872">
    <property type="term" value="F:metal ion binding"/>
    <property type="evidence" value="ECO:0007669"/>
    <property type="project" value="UniProtKB-KW"/>
</dbReference>
<evidence type="ECO:0000256" key="8">
    <source>
        <dbReference type="ARBA" id="ARBA00022723"/>
    </source>
</evidence>
<gene>
    <name evidence="19" type="ORF">CONPUDRAFT_93014</name>
</gene>
<dbReference type="CDD" id="cd06184">
    <property type="entry name" value="flavohem_like_fad_nad_binding"/>
    <property type="match status" value="1"/>
</dbReference>
<dbReference type="Pfam" id="PF00042">
    <property type="entry name" value="Globin"/>
    <property type="match status" value="1"/>
</dbReference>
<keyword evidence="12" id="KW-0408">Iron</keyword>
<dbReference type="Pfam" id="PF00970">
    <property type="entry name" value="FAD_binding_6"/>
    <property type="match status" value="1"/>
</dbReference>
<evidence type="ECO:0000256" key="3">
    <source>
        <dbReference type="ARBA" id="ARBA00006401"/>
    </source>
</evidence>
<evidence type="ECO:0000256" key="7">
    <source>
        <dbReference type="ARBA" id="ARBA00022630"/>
    </source>
</evidence>
<dbReference type="FunFam" id="3.40.50.80:FF:000010">
    <property type="entry name" value="Flavohemoprotein"/>
    <property type="match status" value="1"/>
</dbReference>
<dbReference type="NCBIfam" id="NF009805">
    <property type="entry name" value="PRK13289.1"/>
    <property type="match status" value="1"/>
</dbReference>
<dbReference type="GO" id="GO:0046210">
    <property type="term" value="P:nitric oxide catabolic process"/>
    <property type="evidence" value="ECO:0007669"/>
    <property type="project" value="TreeGrafter"/>
</dbReference>
<evidence type="ECO:0000256" key="5">
    <source>
        <dbReference type="ARBA" id="ARBA00022575"/>
    </source>
</evidence>
<evidence type="ECO:0000259" key="18">
    <source>
        <dbReference type="PROSITE" id="PS51384"/>
    </source>
</evidence>
<keyword evidence="5" id="KW-0216">Detoxification</keyword>
<feature type="domain" description="Globin" evidence="17">
    <location>
        <begin position="15"/>
        <end position="153"/>
    </location>
</feature>
<dbReference type="Gene3D" id="3.40.50.80">
    <property type="entry name" value="Nucleotide-binding domain of ferredoxin-NADP reductase (FNR) module"/>
    <property type="match status" value="1"/>
</dbReference>
<evidence type="ECO:0000256" key="16">
    <source>
        <dbReference type="ARBA" id="ARBA00056398"/>
    </source>
</evidence>
<dbReference type="SUPFAM" id="SSF46458">
    <property type="entry name" value="Globin-like"/>
    <property type="match status" value="1"/>
</dbReference>
<evidence type="ECO:0000256" key="12">
    <source>
        <dbReference type="ARBA" id="ARBA00023004"/>
    </source>
</evidence>
<comment type="catalytic activity">
    <reaction evidence="15">
        <text>2 nitric oxide + NADPH + 2 O2 = 2 nitrate + NADP(+) + H(+)</text>
        <dbReference type="Rhea" id="RHEA:19465"/>
        <dbReference type="ChEBI" id="CHEBI:15378"/>
        <dbReference type="ChEBI" id="CHEBI:15379"/>
        <dbReference type="ChEBI" id="CHEBI:16480"/>
        <dbReference type="ChEBI" id="CHEBI:17632"/>
        <dbReference type="ChEBI" id="CHEBI:57783"/>
        <dbReference type="ChEBI" id="CHEBI:58349"/>
        <dbReference type="EC" id="1.14.12.17"/>
    </reaction>
</comment>
<evidence type="ECO:0000256" key="1">
    <source>
        <dbReference type="ARBA" id="ARBA00001970"/>
    </source>
</evidence>
<dbReference type="Proteomes" id="UP000053558">
    <property type="component" value="Unassembled WGS sequence"/>
</dbReference>
<dbReference type="PRINTS" id="PR00409">
    <property type="entry name" value="PHDIOXRDTASE"/>
</dbReference>
<comment type="catalytic activity">
    <reaction evidence="14">
        <text>2 nitric oxide + NADH + 2 O2 = 2 nitrate + NAD(+) + H(+)</text>
        <dbReference type="Rhea" id="RHEA:19469"/>
        <dbReference type="ChEBI" id="CHEBI:15378"/>
        <dbReference type="ChEBI" id="CHEBI:15379"/>
        <dbReference type="ChEBI" id="CHEBI:16480"/>
        <dbReference type="ChEBI" id="CHEBI:17632"/>
        <dbReference type="ChEBI" id="CHEBI:57540"/>
        <dbReference type="ChEBI" id="CHEBI:57945"/>
        <dbReference type="EC" id="1.14.12.17"/>
    </reaction>
</comment>
<dbReference type="InterPro" id="IPR001433">
    <property type="entry name" value="OxRdtase_FAD/NAD-bd"/>
</dbReference>
<protein>
    <recommendedName>
        <fullName evidence="4">nitric oxide dioxygenase</fullName>
        <ecNumber evidence="4">1.14.12.17</ecNumber>
    </recommendedName>
</protein>
<dbReference type="PRINTS" id="PR00371">
    <property type="entry name" value="FPNCR"/>
</dbReference>
<dbReference type="InterPro" id="IPR000971">
    <property type="entry name" value="Globin"/>
</dbReference>
<evidence type="ECO:0000259" key="17">
    <source>
        <dbReference type="PROSITE" id="PS01033"/>
    </source>
</evidence>
<dbReference type="InterPro" id="IPR017938">
    <property type="entry name" value="Riboflavin_synthase-like_b-brl"/>
</dbReference>
<keyword evidence="6" id="KW-0349">Heme</keyword>
<reference evidence="20" key="1">
    <citation type="journal article" date="2012" name="Science">
        <title>The Paleozoic origin of enzymatic lignin decomposition reconstructed from 31 fungal genomes.</title>
        <authorList>
            <person name="Floudas D."/>
            <person name="Binder M."/>
            <person name="Riley R."/>
            <person name="Barry K."/>
            <person name="Blanchette R.A."/>
            <person name="Henrissat B."/>
            <person name="Martinez A.T."/>
            <person name="Otillar R."/>
            <person name="Spatafora J.W."/>
            <person name="Yadav J.S."/>
            <person name="Aerts A."/>
            <person name="Benoit I."/>
            <person name="Boyd A."/>
            <person name="Carlson A."/>
            <person name="Copeland A."/>
            <person name="Coutinho P.M."/>
            <person name="de Vries R.P."/>
            <person name="Ferreira P."/>
            <person name="Findley K."/>
            <person name="Foster B."/>
            <person name="Gaskell J."/>
            <person name="Glotzer D."/>
            <person name="Gorecki P."/>
            <person name="Heitman J."/>
            <person name="Hesse C."/>
            <person name="Hori C."/>
            <person name="Igarashi K."/>
            <person name="Jurgens J.A."/>
            <person name="Kallen N."/>
            <person name="Kersten P."/>
            <person name="Kohler A."/>
            <person name="Kuees U."/>
            <person name="Kumar T.K.A."/>
            <person name="Kuo A."/>
            <person name="LaButti K."/>
            <person name="Larrondo L.F."/>
            <person name="Lindquist E."/>
            <person name="Ling A."/>
            <person name="Lombard V."/>
            <person name="Lucas S."/>
            <person name="Lundell T."/>
            <person name="Martin R."/>
            <person name="McLaughlin D.J."/>
            <person name="Morgenstern I."/>
            <person name="Morin E."/>
            <person name="Murat C."/>
            <person name="Nagy L.G."/>
            <person name="Nolan M."/>
            <person name="Ohm R.A."/>
            <person name="Patyshakuliyeva A."/>
            <person name="Rokas A."/>
            <person name="Ruiz-Duenas F.J."/>
            <person name="Sabat G."/>
            <person name="Salamov A."/>
            <person name="Samejima M."/>
            <person name="Schmutz J."/>
            <person name="Slot J.C."/>
            <person name="St John F."/>
            <person name="Stenlid J."/>
            <person name="Sun H."/>
            <person name="Sun S."/>
            <person name="Syed K."/>
            <person name="Tsang A."/>
            <person name="Wiebenga A."/>
            <person name="Young D."/>
            <person name="Pisabarro A."/>
            <person name="Eastwood D.C."/>
            <person name="Martin F."/>
            <person name="Cullen D."/>
            <person name="Grigoriev I.V."/>
            <person name="Hibbett D.S."/>
        </authorList>
    </citation>
    <scope>NUCLEOTIDE SEQUENCE [LARGE SCALE GENOMIC DNA]</scope>
    <source>
        <strain evidence="20">RWD-64-598 SS2</strain>
    </source>
</reference>
<dbReference type="SUPFAM" id="SSF63380">
    <property type="entry name" value="Riboflavin synthase domain-like"/>
    <property type="match status" value="1"/>
</dbReference>
<evidence type="ECO:0000256" key="9">
    <source>
        <dbReference type="ARBA" id="ARBA00022827"/>
    </source>
</evidence>
<keyword evidence="13" id="KW-0520">NAD</keyword>
<dbReference type="OMA" id="ADIHYEV"/>
<sequence>MGIPSGIDGLPNPGPLTESQKKLVKATAPILEENGTTITKRFYKQMLDGNPELKNVFNHSKQQRGDQAEALARAVYAYAANIDDLTPIIPVVDRLCNKHASLHVVPHQYAIIGSNLLKAIADVLGADVFKGELYEAWVAAYWQLAHLLIDRESALYRQAGWEGWKEFVVDKKIKEADDVTSFYLAPKDRTPLPVHRPGQYISVQKYITELGVLQSRQYSLSDSHHPDYFRISVKRDAGVRAVDPATGEVDVSQAGHLGWMSNLLHDKLNEGDTIEVTAPFGDFFLDDTNGPAVLISAGVGVTPLASMLHTILEHTTESEARRLVSWIQVVRSRALHPLRKEVRRLLKSRPEQVRSAIFYSAPSAEEVEGEEYDFRGRMDLDCVEPLLHLDNYNAHYYLCGPERFMVEIGSKLKAKGIGPSRIHAEVFGQGAVPL</sequence>
<dbReference type="PANTHER" id="PTHR43396:SF3">
    <property type="entry name" value="FLAVOHEMOPROTEIN"/>
    <property type="match status" value="1"/>
</dbReference>
<evidence type="ECO:0000313" key="20">
    <source>
        <dbReference type="Proteomes" id="UP000053558"/>
    </source>
</evidence>
<dbReference type="FunFam" id="2.40.30.10:FF:000034">
    <property type="entry name" value="Flavohemoprotein"/>
    <property type="match status" value="1"/>
</dbReference>
<dbReference type="EMBL" id="JH711586">
    <property type="protein sequence ID" value="EIW76346.1"/>
    <property type="molecule type" value="Genomic_DNA"/>
</dbReference>
<dbReference type="GO" id="GO:0008941">
    <property type="term" value="F:nitric oxide dioxygenase NAD(P)H activity"/>
    <property type="evidence" value="ECO:0007669"/>
    <property type="project" value="UniProtKB-EC"/>
</dbReference>
<organism evidence="19 20">
    <name type="scientific">Coniophora puteana (strain RWD-64-598)</name>
    <name type="common">Brown rot fungus</name>
    <dbReference type="NCBI Taxonomy" id="741705"/>
    <lineage>
        <taxon>Eukaryota</taxon>
        <taxon>Fungi</taxon>
        <taxon>Dikarya</taxon>
        <taxon>Basidiomycota</taxon>
        <taxon>Agaricomycotina</taxon>
        <taxon>Agaricomycetes</taxon>
        <taxon>Agaricomycetidae</taxon>
        <taxon>Boletales</taxon>
        <taxon>Coniophorineae</taxon>
        <taxon>Coniophoraceae</taxon>
        <taxon>Coniophora</taxon>
    </lineage>
</organism>
<dbReference type="GO" id="GO:0020037">
    <property type="term" value="F:heme binding"/>
    <property type="evidence" value="ECO:0007669"/>
    <property type="project" value="InterPro"/>
</dbReference>
<evidence type="ECO:0000313" key="19">
    <source>
        <dbReference type="EMBL" id="EIW76346.1"/>
    </source>
</evidence>
<dbReference type="Gene3D" id="1.10.490.10">
    <property type="entry name" value="Globins"/>
    <property type="match status" value="1"/>
</dbReference>
<comment type="cofactor">
    <cofactor evidence="2">
        <name>FAD</name>
        <dbReference type="ChEBI" id="CHEBI:57692"/>
    </cofactor>
</comment>
<keyword evidence="7" id="KW-0285">Flavoprotein</keyword>
<dbReference type="FunFam" id="1.10.490.10:FF:000003">
    <property type="entry name" value="Flavohemoprotein"/>
    <property type="match status" value="1"/>
</dbReference>
<dbReference type="GO" id="GO:0009636">
    <property type="term" value="P:response to toxic substance"/>
    <property type="evidence" value="ECO:0007669"/>
    <property type="project" value="UniProtKB-KW"/>
</dbReference>
<comment type="similarity">
    <text evidence="3">In the C-terminal section; belongs to the flavoprotein pyridine nucleotide cytochrome reductase family.</text>
</comment>
<evidence type="ECO:0000256" key="13">
    <source>
        <dbReference type="ARBA" id="ARBA00023027"/>
    </source>
</evidence>
<comment type="function">
    <text evidence="16">In the presence of oxygen and NADH, it has NADH oxidase activity, which leads to the generation of superoxide and H(2)O(2). Under anaerobic conditions, it also exhibits nitric oxide reductase and FAD reductase activities. However, all these reactions are much lower than NOD activity.</text>
</comment>
<accession>A0A5M3MBF6</accession>
<dbReference type="InterPro" id="IPR008333">
    <property type="entry name" value="Cbr1-like_FAD-bd_dom"/>
</dbReference>